<comment type="caution">
    <text evidence="9">The sequence shown here is derived from an EMBL/GenBank/DDBJ whole genome shotgun (WGS) entry which is preliminary data.</text>
</comment>
<keyword evidence="5 7" id="KW-1133">Transmembrane helix</keyword>
<feature type="transmembrane region" description="Helical" evidence="7">
    <location>
        <begin position="292"/>
        <end position="319"/>
    </location>
</feature>
<feature type="transmembrane region" description="Helical" evidence="7">
    <location>
        <begin position="14"/>
        <end position="35"/>
    </location>
</feature>
<dbReference type="PANTHER" id="PTHR33406:SF11">
    <property type="entry name" value="MEMBRANE PROTEIN SCO6666-RELATED"/>
    <property type="match status" value="1"/>
</dbReference>
<dbReference type="Gene3D" id="1.20.1640.10">
    <property type="entry name" value="Multidrug efflux transporter AcrB transmembrane domain"/>
    <property type="match status" value="2"/>
</dbReference>
<dbReference type="PROSITE" id="PS50156">
    <property type="entry name" value="SSD"/>
    <property type="match status" value="1"/>
</dbReference>
<feature type="transmembrane region" description="Helical" evidence="7">
    <location>
        <begin position="561"/>
        <end position="581"/>
    </location>
</feature>
<comment type="subcellular location">
    <subcellularLocation>
        <location evidence="1">Cell membrane</location>
        <topology evidence="1">Multi-pass membrane protein</topology>
    </subcellularLocation>
</comment>
<feature type="transmembrane region" description="Helical" evidence="7">
    <location>
        <begin position="495"/>
        <end position="517"/>
    </location>
</feature>
<sequence length="688" mass="70999">MSRVLTGFAVRRPVVVILAWTAILVAGFGVGIGVFPRMVADVGTVPGSESQRADQRLADAAPEPERLTALVSGRPATDPALLASVTSAVAAVRALPGIAAVSDPVPSAGGHALLVSVTLADGDDEGAAARAAADRLRAIDAPSVAVSGGPLTGDEFVTQSQADVTRAEVFSTPVLLVLLLVIFGGLLAAGLPLVIAFVGVGGTFGILYAFSLVSDVSIYAIQVTTMLAVGLGVDYALLTVSRFREERATAPDVRTAVTRTGASAGRTVLFSGLTVAVALSGLLVFPDPFLRSLGLAGAAVVAVDMLAALTLLPALLVLVGHRIRPPRTRTRGSVFAAVARGVQRRPVLTLLTTAAALLVLALPALDLTLSTGNPRMLPESTQTRQLWDGLAEHFPEQVAPDALTLVGGADADDPALADLRARAAALPSVAGAEIEPVTAGLSVIRIRPLARQYEPAARDLVAAVRALPAPFDTDLAGDAAMLADYRAMLADRLPWAVAVVVLATVVLLFLFTGSVLLPVKAVLTNVISIGAALGAVVWVFQQGHLAGLLGGVELGYTHLTVPVLVAAIAFGLSVDYEVFLLSRIRERHLAGDDPRAAVADGLARTGTIITSAALLLVVVFAGFILGGFAPIKAIGLGLVLAIALDATVVRMLLVPATMTLLARYNWWSPAALRRAHERIGMTEAQRVG</sequence>
<dbReference type="Proteomes" id="UP001500218">
    <property type="component" value="Unassembled WGS sequence"/>
</dbReference>
<dbReference type="InterPro" id="IPR050545">
    <property type="entry name" value="Mycobact_MmpL"/>
</dbReference>
<dbReference type="InterPro" id="IPR000731">
    <property type="entry name" value="SSD"/>
</dbReference>
<evidence type="ECO:0000259" key="8">
    <source>
        <dbReference type="PROSITE" id="PS50156"/>
    </source>
</evidence>
<organism evidence="9 10">
    <name type="scientific">Luedemannella flava</name>
    <dbReference type="NCBI Taxonomy" id="349316"/>
    <lineage>
        <taxon>Bacteria</taxon>
        <taxon>Bacillati</taxon>
        <taxon>Actinomycetota</taxon>
        <taxon>Actinomycetes</taxon>
        <taxon>Micromonosporales</taxon>
        <taxon>Micromonosporaceae</taxon>
        <taxon>Luedemannella</taxon>
    </lineage>
</organism>
<protein>
    <submittedName>
        <fullName evidence="9">MMPL family transporter</fullName>
    </submittedName>
</protein>
<evidence type="ECO:0000313" key="10">
    <source>
        <dbReference type="Proteomes" id="UP001500218"/>
    </source>
</evidence>
<dbReference type="PANTHER" id="PTHR33406">
    <property type="entry name" value="MEMBRANE PROTEIN MJ1562-RELATED"/>
    <property type="match status" value="1"/>
</dbReference>
<evidence type="ECO:0000313" key="9">
    <source>
        <dbReference type="EMBL" id="GAA1784356.1"/>
    </source>
</evidence>
<accession>A0ABN2LD87</accession>
<evidence type="ECO:0000256" key="1">
    <source>
        <dbReference type="ARBA" id="ARBA00004651"/>
    </source>
</evidence>
<dbReference type="EMBL" id="BAAALT010000003">
    <property type="protein sequence ID" value="GAA1784356.1"/>
    <property type="molecule type" value="Genomic_DNA"/>
</dbReference>
<dbReference type="InterPro" id="IPR004869">
    <property type="entry name" value="MMPL_dom"/>
</dbReference>
<comment type="similarity">
    <text evidence="2">Belongs to the resistance-nodulation-cell division (RND) (TC 2.A.6) family. MmpL subfamily.</text>
</comment>
<dbReference type="Pfam" id="PF03176">
    <property type="entry name" value="MMPL"/>
    <property type="match status" value="2"/>
</dbReference>
<proteinExistence type="inferred from homology"/>
<keyword evidence="6 7" id="KW-0472">Membrane</keyword>
<evidence type="ECO:0000256" key="5">
    <source>
        <dbReference type="ARBA" id="ARBA00022989"/>
    </source>
</evidence>
<evidence type="ECO:0000256" key="7">
    <source>
        <dbReference type="SAM" id="Phobius"/>
    </source>
</evidence>
<keyword evidence="10" id="KW-1185">Reference proteome</keyword>
<name>A0ABN2LD87_9ACTN</name>
<feature type="transmembrane region" description="Helical" evidence="7">
    <location>
        <begin position="174"/>
        <end position="198"/>
    </location>
</feature>
<feature type="transmembrane region" description="Helical" evidence="7">
    <location>
        <begin position="218"/>
        <end position="238"/>
    </location>
</feature>
<feature type="domain" description="SSD" evidence="8">
    <location>
        <begin position="193"/>
        <end position="318"/>
    </location>
</feature>
<dbReference type="SUPFAM" id="SSF82866">
    <property type="entry name" value="Multidrug efflux transporter AcrB transmembrane domain"/>
    <property type="match status" value="2"/>
</dbReference>
<keyword evidence="4 7" id="KW-0812">Transmembrane</keyword>
<dbReference type="RefSeq" id="WP_344125361.1">
    <property type="nucleotide sequence ID" value="NZ_BAAALT010000003.1"/>
</dbReference>
<evidence type="ECO:0000256" key="6">
    <source>
        <dbReference type="ARBA" id="ARBA00023136"/>
    </source>
</evidence>
<feature type="transmembrane region" description="Helical" evidence="7">
    <location>
        <begin position="631"/>
        <end position="653"/>
    </location>
</feature>
<feature type="transmembrane region" description="Helical" evidence="7">
    <location>
        <begin position="347"/>
        <end position="365"/>
    </location>
</feature>
<reference evidence="9 10" key="1">
    <citation type="journal article" date="2019" name="Int. J. Syst. Evol. Microbiol.">
        <title>The Global Catalogue of Microorganisms (GCM) 10K type strain sequencing project: providing services to taxonomists for standard genome sequencing and annotation.</title>
        <authorList>
            <consortium name="The Broad Institute Genomics Platform"/>
            <consortium name="The Broad Institute Genome Sequencing Center for Infectious Disease"/>
            <person name="Wu L."/>
            <person name="Ma J."/>
        </authorList>
    </citation>
    <scope>NUCLEOTIDE SEQUENCE [LARGE SCALE GENOMIC DNA]</scope>
    <source>
        <strain evidence="9 10">JCM 13250</strain>
    </source>
</reference>
<feature type="transmembrane region" description="Helical" evidence="7">
    <location>
        <begin position="602"/>
        <end position="625"/>
    </location>
</feature>
<feature type="transmembrane region" description="Helical" evidence="7">
    <location>
        <begin position="522"/>
        <end position="541"/>
    </location>
</feature>
<keyword evidence="3" id="KW-1003">Cell membrane</keyword>
<gene>
    <name evidence="9" type="ORF">GCM10009682_03190</name>
</gene>
<evidence type="ECO:0000256" key="3">
    <source>
        <dbReference type="ARBA" id="ARBA00022475"/>
    </source>
</evidence>
<evidence type="ECO:0000256" key="2">
    <source>
        <dbReference type="ARBA" id="ARBA00010157"/>
    </source>
</evidence>
<feature type="transmembrane region" description="Helical" evidence="7">
    <location>
        <begin position="268"/>
        <end position="286"/>
    </location>
</feature>
<evidence type="ECO:0000256" key="4">
    <source>
        <dbReference type="ARBA" id="ARBA00022692"/>
    </source>
</evidence>